<feature type="transmembrane region" description="Helical" evidence="1">
    <location>
        <begin position="332"/>
        <end position="354"/>
    </location>
</feature>
<evidence type="ECO:0000313" key="3">
    <source>
        <dbReference type="EMBL" id="RYU96738.1"/>
    </source>
</evidence>
<name>A0A4Q5M353_9BACT</name>
<sequence>MNIGLLFIWLTHKPYQQQMNQEPLLNISVIIPVRNEASHIINLLKDIENQTYAKEKFEVIVADDDSIDNTLALVKDFQKVTSMRLIINSLPPKENNASPKKRAIHSSIQLAHGDLIVTTDGDCRVGHKWLETIAHFQSEKKAYLISSPVTFINDASNSIGNFWQKIQTIEFSSLIGSGACAMLIGKPNMCNGANLAYLKSVFHEVGGFSGNENLASGDDEFLMHKIASRFPDKVCFFKSQDAIVETESHTSFKSFYYQRKRWASKWKHYNNPFTTALAVFIFTANFSLIGAVTLYAFRLLDGTNLLIIFLLKFSAELLFLILVLSFLRKKNLIWLIPFVQLIYPSYVTFFGLAAQGKNEYIWKGRKLQ</sequence>
<feature type="domain" description="Glycosyltransferase 2-like" evidence="2">
    <location>
        <begin position="28"/>
        <end position="170"/>
    </location>
</feature>
<dbReference type="OrthoDB" id="9805625at2"/>
<feature type="transmembrane region" description="Helical" evidence="1">
    <location>
        <begin position="304"/>
        <end position="326"/>
    </location>
</feature>
<evidence type="ECO:0000313" key="4">
    <source>
        <dbReference type="Proteomes" id="UP000293162"/>
    </source>
</evidence>
<gene>
    <name evidence="3" type="ORF">EWM59_05780</name>
</gene>
<feature type="transmembrane region" description="Helical" evidence="1">
    <location>
        <begin position="277"/>
        <end position="297"/>
    </location>
</feature>
<dbReference type="EMBL" id="SEWF01000006">
    <property type="protein sequence ID" value="RYU96738.1"/>
    <property type="molecule type" value="Genomic_DNA"/>
</dbReference>
<dbReference type="Pfam" id="PF00535">
    <property type="entry name" value="Glycos_transf_2"/>
    <property type="match status" value="1"/>
</dbReference>
<protein>
    <submittedName>
        <fullName evidence="3">Glycosyltransferase</fullName>
    </submittedName>
</protein>
<dbReference type="InterPro" id="IPR050834">
    <property type="entry name" value="Glycosyltransf_2"/>
</dbReference>
<dbReference type="Proteomes" id="UP000293162">
    <property type="component" value="Unassembled WGS sequence"/>
</dbReference>
<dbReference type="InterPro" id="IPR029044">
    <property type="entry name" value="Nucleotide-diphossugar_trans"/>
</dbReference>
<keyword evidence="4" id="KW-1185">Reference proteome</keyword>
<dbReference type="InterPro" id="IPR001173">
    <property type="entry name" value="Glyco_trans_2-like"/>
</dbReference>
<reference evidence="3 4" key="1">
    <citation type="submission" date="2019-02" db="EMBL/GenBank/DDBJ databases">
        <title>Bacterial novel species Emticicia sp. 17J42-9 isolated from soil.</title>
        <authorList>
            <person name="Jung H.-Y."/>
        </authorList>
    </citation>
    <scope>NUCLEOTIDE SEQUENCE [LARGE SCALE GENOMIC DNA]</scope>
    <source>
        <strain evidence="3 4">17J42-9</strain>
    </source>
</reference>
<dbReference type="SUPFAM" id="SSF53448">
    <property type="entry name" value="Nucleotide-diphospho-sugar transferases"/>
    <property type="match status" value="1"/>
</dbReference>
<keyword evidence="1" id="KW-0472">Membrane</keyword>
<dbReference type="PANTHER" id="PTHR43685">
    <property type="entry name" value="GLYCOSYLTRANSFERASE"/>
    <property type="match status" value="1"/>
</dbReference>
<accession>A0A4Q5M353</accession>
<organism evidence="3 4">
    <name type="scientific">Emticicia agri</name>
    <dbReference type="NCBI Taxonomy" id="2492393"/>
    <lineage>
        <taxon>Bacteria</taxon>
        <taxon>Pseudomonadati</taxon>
        <taxon>Bacteroidota</taxon>
        <taxon>Cytophagia</taxon>
        <taxon>Cytophagales</taxon>
        <taxon>Leadbetterellaceae</taxon>
        <taxon>Emticicia</taxon>
    </lineage>
</organism>
<dbReference type="GO" id="GO:0016740">
    <property type="term" value="F:transferase activity"/>
    <property type="evidence" value="ECO:0007669"/>
    <property type="project" value="UniProtKB-KW"/>
</dbReference>
<keyword evidence="1" id="KW-0812">Transmembrane</keyword>
<evidence type="ECO:0000259" key="2">
    <source>
        <dbReference type="Pfam" id="PF00535"/>
    </source>
</evidence>
<proteinExistence type="predicted"/>
<comment type="caution">
    <text evidence="3">The sequence shown here is derived from an EMBL/GenBank/DDBJ whole genome shotgun (WGS) entry which is preliminary data.</text>
</comment>
<keyword evidence="3" id="KW-0808">Transferase</keyword>
<dbReference type="Gene3D" id="3.90.550.10">
    <property type="entry name" value="Spore Coat Polysaccharide Biosynthesis Protein SpsA, Chain A"/>
    <property type="match status" value="1"/>
</dbReference>
<keyword evidence="1" id="KW-1133">Transmembrane helix</keyword>
<dbReference type="AlphaFoldDB" id="A0A4Q5M353"/>
<evidence type="ECO:0000256" key="1">
    <source>
        <dbReference type="SAM" id="Phobius"/>
    </source>
</evidence>
<dbReference type="PANTHER" id="PTHR43685:SF2">
    <property type="entry name" value="GLYCOSYLTRANSFERASE 2-LIKE DOMAIN-CONTAINING PROTEIN"/>
    <property type="match status" value="1"/>
</dbReference>